<dbReference type="InterPro" id="IPR018289">
    <property type="entry name" value="MULE_transposase_dom"/>
</dbReference>
<sequence>YFHVPGSRTLQDNLKVVWNNSSTIDMINYRVKHGKIDLYVEYEIGVVFTDDESMLVVACLQFDGDMKGFRDGGESDDAAVCEGGESDRGGEEGVDVVVKEGGESDRGGEKGVRDENDSDSKDENAYLMKVIYLSDGDDDEEFQEARRKVREMERKTNGKGKETILNETESESFEKQFKAKVPKEVDGGGVNDSVSKEEDGNEIEYFDSDDHKSILGSEDDGNTDVYGRRSRFPTYNPNLASPRFCIRMLFKDGEQFKLKFVKSFHNEHNYCVSFGNKMVNVKVIVEHFKATIRDHLKMKLREIQRKIASEMHVNVNMTRCKRAKKMVKDKLAGNFVQEFSMLWDHADELRLKNSGSTIKMALNRVSPESPPHFKRFYVYFETLKGGWKEGCKPILGLDGCFLKGPFKAELLTIVGKDGNNQMYPVAWAIVKGECIDSWAWFLSLFTANLGMEDGFGYTIINDQQKGLDIAINDILPKVEHRNYASHVLSNWSSRKKAKTFEFAFWKVMKSTTEREWEQKKEDLYKLDEGVAKELKTFWYEYENYKPKNDGISGTYQHTRIHYGKEDEEMN</sequence>
<dbReference type="Proteomes" id="UP000828251">
    <property type="component" value="Unassembled WGS sequence"/>
</dbReference>
<feature type="domain" description="MULE transposase" evidence="2">
    <location>
        <begin position="395"/>
        <end position="490"/>
    </location>
</feature>
<feature type="region of interest" description="Disordered" evidence="1">
    <location>
        <begin position="73"/>
        <end position="120"/>
    </location>
</feature>
<dbReference type="OrthoDB" id="1002194at2759"/>
<dbReference type="EMBL" id="JAIQCV010000007">
    <property type="protein sequence ID" value="KAH1082408.1"/>
    <property type="molecule type" value="Genomic_DNA"/>
</dbReference>
<reference evidence="3 4" key="1">
    <citation type="journal article" date="2021" name="Plant Biotechnol. J.">
        <title>Multi-omics assisted identification of the key and species-specific regulatory components of drought-tolerant mechanisms in Gossypium stocksii.</title>
        <authorList>
            <person name="Yu D."/>
            <person name="Ke L."/>
            <person name="Zhang D."/>
            <person name="Wu Y."/>
            <person name="Sun Y."/>
            <person name="Mei J."/>
            <person name="Sun J."/>
            <person name="Sun Y."/>
        </authorList>
    </citation>
    <scope>NUCLEOTIDE SEQUENCE [LARGE SCALE GENOMIC DNA]</scope>
    <source>
        <strain evidence="4">cv. E1</strain>
        <tissue evidence="3">Leaf</tissue>
    </source>
</reference>
<evidence type="ECO:0000313" key="4">
    <source>
        <dbReference type="Proteomes" id="UP000828251"/>
    </source>
</evidence>
<dbReference type="PANTHER" id="PTHR31973:SF187">
    <property type="entry name" value="MUTATOR TRANSPOSASE MUDRA PROTEIN"/>
    <property type="match status" value="1"/>
</dbReference>
<feature type="compositionally biased region" description="Basic and acidic residues" evidence="1">
    <location>
        <begin position="85"/>
        <end position="120"/>
    </location>
</feature>
<dbReference type="AlphaFoldDB" id="A0A9D3VG41"/>
<keyword evidence="4" id="KW-1185">Reference proteome</keyword>
<name>A0A9D3VG41_9ROSI</name>
<proteinExistence type="predicted"/>
<dbReference type="PANTHER" id="PTHR31973">
    <property type="entry name" value="POLYPROTEIN, PUTATIVE-RELATED"/>
    <property type="match status" value="1"/>
</dbReference>
<protein>
    <recommendedName>
        <fullName evidence="2">MULE transposase domain-containing protein</fullName>
    </recommendedName>
</protein>
<accession>A0A9D3VG41</accession>
<feature type="non-terminal residue" evidence="3">
    <location>
        <position position="1"/>
    </location>
</feature>
<comment type="caution">
    <text evidence="3">The sequence shown here is derived from an EMBL/GenBank/DDBJ whole genome shotgun (WGS) entry which is preliminary data.</text>
</comment>
<evidence type="ECO:0000313" key="3">
    <source>
        <dbReference type="EMBL" id="KAH1082408.1"/>
    </source>
</evidence>
<evidence type="ECO:0000259" key="2">
    <source>
        <dbReference type="Pfam" id="PF10551"/>
    </source>
</evidence>
<organism evidence="3 4">
    <name type="scientific">Gossypium stocksii</name>
    <dbReference type="NCBI Taxonomy" id="47602"/>
    <lineage>
        <taxon>Eukaryota</taxon>
        <taxon>Viridiplantae</taxon>
        <taxon>Streptophyta</taxon>
        <taxon>Embryophyta</taxon>
        <taxon>Tracheophyta</taxon>
        <taxon>Spermatophyta</taxon>
        <taxon>Magnoliopsida</taxon>
        <taxon>eudicotyledons</taxon>
        <taxon>Gunneridae</taxon>
        <taxon>Pentapetalae</taxon>
        <taxon>rosids</taxon>
        <taxon>malvids</taxon>
        <taxon>Malvales</taxon>
        <taxon>Malvaceae</taxon>
        <taxon>Malvoideae</taxon>
        <taxon>Gossypium</taxon>
    </lineage>
</organism>
<dbReference type="Pfam" id="PF10551">
    <property type="entry name" value="MULE"/>
    <property type="match status" value="1"/>
</dbReference>
<gene>
    <name evidence="3" type="ORF">J1N35_022169</name>
</gene>
<evidence type="ECO:0000256" key="1">
    <source>
        <dbReference type="SAM" id="MobiDB-lite"/>
    </source>
</evidence>